<keyword evidence="1" id="KW-0472">Membrane</keyword>
<dbReference type="EMBL" id="BSOH01000010">
    <property type="protein sequence ID" value="GLR17281.1"/>
    <property type="molecule type" value="Genomic_DNA"/>
</dbReference>
<dbReference type="InterPro" id="IPR040475">
    <property type="entry name" value="SGBP_B_XBD"/>
</dbReference>
<dbReference type="Gene3D" id="2.60.120.430">
    <property type="entry name" value="Galactose-binding lectin"/>
    <property type="match status" value="1"/>
</dbReference>
<dbReference type="CDD" id="cd00102">
    <property type="entry name" value="IPT"/>
    <property type="match status" value="1"/>
</dbReference>
<dbReference type="AlphaFoldDB" id="A0AA37SMX0"/>
<proteinExistence type="predicted"/>
<evidence type="ECO:0000313" key="4">
    <source>
        <dbReference type="Proteomes" id="UP001156666"/>
    </source>
</evidence>
<sequence length="401" mass="44482">MNYKNLKYIGYALFLFIVGVSIYSCTEDLVDMDILSEKDGPARVDYIRITDPNAADSLLTGAFLGNLIAIIGDNLGNTKELWFNDQKALLNPAYVTDKSVIVNVPTAVPTMITNEIKFVFSDGSELTHPFSINVPSPKIDGIKSEFVPDGGVAEIYGDFFFEPMTVTFPGGKEGVVTSIEKNKIQVIVPEGSEPGNIEISTNFGKAKSAFLFRDNRNIILDYDTKIHETWTAKIGYDDVAGITPVDGNFAYFQSGDHGAWAWVNEMTMQYWAPNGRGNIPLANGLTDNLDFRFEVNVPIPWQDVRMEMFFGPYIPNHGRDEGDVAIYRWAPFENGPYTTDGWQTISIPLSAFNHNTGNDDEDRKIADISALTNITMMVFGPAENSTPILIAIDNLRIVPNN</sequence>
<gene>
    <name evidence="3" type="ORF">GCM10007940_18960</name>
</gene>
<dbReference type="InterPro" id="IPR013783">
    <property type="entry name" value="Ig-like_fold"/>
</dbReference>
<dbReference type="Gene3D" id="2.60.40.10">
    <property type="entry name" value="Immunoglobulins"/>
    <property type="match status" value="2"/>
</dbReference>
<comment type="caution">
    <text evidence="3">The sequence shown here is derived from an EMBL/GenBank/DDBJ whole genome shotgun (WGS) entry which is preliminary data.</text>
</comment>
<reference evidence="3" key="1">
    <citation type="journal article" date="2014" name="Int. J. Syst. Evol. Microbiol.">
        <title>Complete genome sequence of Corynebacterium casei LMG S-19264T (=DSM 44701T), isolated from a smear-ripened cheese.</title>
        <authorList>
            <consortium name="US DOE Joint Genome Institute (JGI-PGF)"/>
            <person name="Walter F."/>
            <person name="Albersmeier A."/>
            <person name="Kalinowski J."/>
            <person name="Ruckert C."/>
        </authorList>
    </citation>
    <scope>NUCLEOTIDE SEQUENCE</scope>
    <source>
        <strain evidence="3">NBRC 108769</strain>
    </source>
</reference>
<feature type="transmembrane region" description="Helical" evidence="1">
    <location>
        <begin position="6"/>
        <end position="25"/>
    </location>
</feature>
<dbReference type="Pfam" id="PF18329">
    <property type="entry name" value="SGBP_B_XBD"/>
    <property type="match status" value="1"/>
</dbReference>
<accession>A0AA37SMX0</accession>
<evidence type="ECO:0000313" key="3">
    <source>
        <dbReference type="EMBL" id="GLR17281.1"/>
    </source>
</evidence>
<name>A0AA37SMX0_9BACT</name>
<dbReference type="GO" id="GO:0030247">
    <property type="term" value="F:polysaccharide binding"/>
    <property type="evidence" value="ECO:0007669"/>
    <property type="project" value="InterPro"/>
</dbReference>
<protein>
    <recommendedName>
        <fullName evidence="2">Surface glycan-binding protein B xyloglucan binding domain-containing protein</fullName>
    </recommendedName>
</protein>
<keyword evidence="4" id="KW-1185">Reference proteome</keyword>
<keyword evidence="1" id="KW-1133">Transmembrane helix</keyword>
<reference evidence="3" key="2">
    <citation type="submission" date="2023-01" db="EMBL/GenBank/DDBJ databases">
        <title>Draft genome sequence of Portibacter lacus strain NBRC 108769.</title>
        <authorList>
            <person name="Sun Q."/>
            <person name="Mori K."/>
        </authorList>
    </citation>
    <scope>NUCLEOTIDE SEQUENCE</scope>
    <source>
        <strain evidence="3">NBRC 108769</strain>
    </source>
</reference>
<keyword evidence="1" id="KW-0812">Transmembrane</keyword>
<dbReference type="PROSITE" id="PS51257">
    <property type="entry name" value="PROKAR_LIPOPROTEIN"/>
    <property type="match status" value="1"/>
</dbReference>
<organism evidence="3 4">
    <name type="scientific">Portibacter lacus</name>
    <dbReference type="NCBI Taxonomy" id="1099794"/>
    <lineage>
        <taxon>Bacteria</taxon>
        <taxon>Pseudomonadati</taxon>
        <taxon>Bacteroidota</taxon>
        <taxon>Saprospiria</taxon>
        <taxon>Saprospirales</taxon>
        <taxon>Haliscomenobacteraceae</taxon>
        <taxon>Portibacter</taxon>
    </lineage>
</organism>
<evidence type="ECO:0000259" key="2">
    <source>
        <dbReference type="Pfam" id="PF18329"/>
    </source>
</evidence>
<dbReference type="Proteomes" id="UP001156666">
    <property type="component" value="Unassembled WGS sequence"/>
</dbReference>
<evidence type="ECO:0000256" key="1">
    <source>
        <dbReference type="SAM" id="Phobius"/>
    </source>
</evidence>
<dbReference type="RefSeq" id="WP_235293843.1">
    <property type="nucleotide sequence ID" value="NZ_BSOH01000010.1"/>
</dbReference>
<feature type="domain" description="Surface glycan-binding protein B xyloglucan binding" evidence="2">
    <location>
        <begin position="212"/>
        <end position="399"/>
    </location>
</feature>